<organism evidence="1">
    <name type="scientific">Hexamita inflata</name>
    <dbReference type="NCBI Taxonomy" id="28002"/>
    <lineage>
        <taxon>Eukaryota</taxon>
        <taxon>Metamonada</taxon>
        <taxon>Diplomonadida</taxon>
        <taxon>Hexamitidae</taxon>
        <taxon>Hexamitinae</taxon>
        <taxon>Hexamita</taxon>
    </lineage>
</organism>
<dbReference type="Proteomes" id="UP001642409">
    <property type="component" value="Unassembled WGS sequence"/>
</dbReference>
<proteinExistence type="predicted"/>
<keyword evidence="3" id="KW-1185">Reference proteome</keyword>
<sequence>MQNSLITKWQIPQFLTSFFDHQSFKFFQRYIWDTFLLIREMKSVTPLQANRLMSFSNWYLEQNISSEPISDNFSDTKEEQNKSCQLELLWPYVSYKETTPFSFLRRCSIIRIFQNQQLFLKY</sequence>
<dbReference type="EMBL" id="CATOUU010000380">
    <property type="protein sequence ID" value="CAI9927228.1"/>
    <property type="molecule type" value="Genomic_DNA"/>
</dbReference>
<dbReference type="EMBL" id="CAXDID020000003">
    <property type="protein sequence ID" value="CAL5972198.1"/>
    <property type="molecule type" value="Genomic_DNA"/>
</dbReference>
<evidence type="ECO:0000313" key="1">
    <source>
        <dbReference type="EMBL" id="CAI9927228.1"/>
    </source>
</evidence>
<reference evidence="2 3" key="2">
    <citation type="submission" date="2024-07" db="EMBL/GenBank/DDBJ databases">
        <authorList>
            <person name="Akdeniz Z."/>
        </authorList>
    </citation>
    <scope>NUCLEOTIDE SEQUENCE [LARGE SCALE GENOMIC DNA]</scope>
</reference>
<dbReference type="AlphaFoldDB" id="A0AA86NXK6"/>
<protein>
    <submittedName>
        <fullName evidence="2">Hypothetical_protein</fullName>
    </submittedName>
</protein>
<comment type="caution">
    <text evidence="1">The sequence shown here is derived from an EMBL/GenBank/DDBJ whole genome shotgun (WGS) entry which is preliminary data.</text>
</comment>
<name>A0AA86NXK6_9EUKA</name>
<evidence type="ECO:0000313" key="2">
    <source>
        <dbReference type="EMBL" id="CAL5972198.1"/>
    </source>
</evidence>
<evidence type="ECO:0000313" key="3">
    <source>
        <dbReference type="Proteomes" id="UP001642409"/>
    </source>
</evidence>
<gene>
    <name evidence="1" type="ORF">HINF_LOCUS14873</name>
    <name evidence="2" type="ORF">HINF_LOCUS1785</name>
</gene>
<reference evidence="1" key="1">
    <citation type="submission" date="2023-06" db="EMBL/GenBank/DDBJ databases">
        <authorList>
            <person name="Kurt Z."/>
        </authorList>
    </citation>
    <scope>NUCLEOTIDE SEQUENCE</scope>
</reference>
<accession>A0AA86NXK6</accession>